<proteinExistence type="predicted"/>
<dbReference type="SUPFAM" id="SSF53335">
    <property type="entry name" value="S-adenosyl-L-methionine-dependent methyltransferases"/>
    <property type="match status" value="1"/>
</dbReference>
<keyword evidence="2" id="KW-0489">Methyltransferase</keyword>
<evidence type="ECO:0000313" key="2">
    <source>
        <dbReference type="EMBL" id="BAL59478.1"/>
    </source>
</evidence>
<dbReference type="PANTHER" id="PTHR42912">
    <property type="entry name" value="METHYLTRANSFERASE"/>
    <property type="match status" value="1"/>
</dbReference>
<reference evidence="2" key="1">
    <citation type="journal article" date="2005" name="Environ. Microbiol.">
        <title>Genetic and functional properties of uncultivated thermophilic crenarchaeotes from a subsurface gold mine as revealed by analysis of genome fragments.</title>
        <authorList>
            <person name="Nunoura T."/>
            <person name="Hirayama H."/>
            <person name="Takami H."/>
            <person name="Oida H."/>
            <person name="Nishi S."/>
            <person name="Shimamura S."/>
            <person name="Suzuki Y."/>
            <person name="Inagaki F."/>
            <person name="Takai K."/>
            <person name="Nealson K.H."/>
            <person name="Horikoshi K."/>
        </authorList>
    </citation>
    <scope>NUCLEOTIDE SEQUENCE</scope>
</reference>
<keyword evidence="2" id="KW-0808">Transferase</keyword>
<dbReference type="InterPro" id="IPR029063">
    <property type="entry name" value="SAM-dependent_MTases_sf"/>
</dbReference>
<dbReference type="GO" id="GO:0008757">
    <property type="term" value="F:S-adenosylmethionine-dependent methyltransferase activity"/>
    <property type="evidence" value="ECO:0007669"/>
    <property type="project" value="InterPro"/>
</dbReference>
<dbReference type="PANTHER" id="PTHR42912:SF93">
    <property type="entry name" value="N6-ADENOSINE-METHYLTRANSFERASE TMT1A"/>
    <property type="match status" value="1"/>
</dbReference>
<dbReference type="InterPro" id="IPR050508">
    <property type="entry name" value="Methyltransf_Superfamily"/>
</dbReference>
<evidence type="ECO:0000259" key="1">
    <source>
        <dbReference type="Pfam" id="PF08241"/>
    </source>
</evidence>
<feature type="domain" description="Methyltransferase type 11" evidence="1">
    <location>
        <begin position="41"/>
        <end position="138"/>
    </location>
</feature>
<organism evidence="2">
    <name type="scientific">Acetithermum autotrophicum</name>
    <dbReference type="NCBI Taxonomy" id="1446466"/>
    <lineage>
        <taxon>Bacteria</taxon>
        <taxon>Candidatus Bipolaricaulota</taxon>
        <taxon>Candidatus Acetithermum</taxon>
    </lineage>
</organism>
<dbReference type="InterPro" id="IPR013216">
    <property type="entry name" value="Methyltransf_11"/>
</dbReference>
<sequence length="191" mass="21886">MSRKFDPKNIERLDNPERARWQSVEKFLELVRPWAGMSYADIGCGVGYFTLPVAERIGPTGRVYAVDIQLEMLEELARRASARGLSNILTVRCTEREIPIASASIDVCCLANVFHELESPDVFLREIHRLLKPGGRVFVIDWKAIETPVGPPLSERVPIEKLREHVRAAGFMQLREHNIYPYHHMLEAQRP</sequence>
<reference evidence="2" key="2">
    <citation type="journal article" date="2012" name="PLoS ONE">
        <title>A Deeply Branching Thermophilic Bacterium with an Ancient Acetyl-CoA Pathway Dominates a Subsurface Ecosystem.</title>
        <authorList>
            <person name="Takami H."/>
            <person name="Noguchi H."/>
            <person name="Takaki Y."/>
            <person name="Uchiyama I."/>
            <person name="Toyoda A."/>
            <person name="Nishi S."/>
            <person name="Chee G.-J."/>
            <person name="Arai W."/>
            <person name="Nunoura T."/>
            <person name="Itoh T."/>
            <person name="Hattori M."/>
            <person name="Takai K."/>
        </authorList>
    </citation>
    <scope>NUCLEOTIDE SEQUENCE</scope>
</reference>
<dbReference type="Pfam" id="PF08241">
    <property type="entry name" value="Methyltransf_11"/>
    <property type="match status" value="1"/>
</dbReference>
<dbReference type="AlphaFoldDB" id="H5SV49"/>
<name>H5SV49_ACEAU</name>
<dbReference type="EMBL" id="AP011803">
    <property type="protein sequence ID" value="BAL59478.1"/>
    <property type="molecule type" value="Genomic_DNA"/>
</dbReference>
<protein>
    <submittedName>
        <fullName evidence="2">rRNA (Adenine-N6-)-methyltransferase</fullName>
    </submittedName>
</protein>
<dbReference type="GO" id="GO:0032259">
    <property type="term" value="P:methylation"/>
    <property type="evidence" value="ECO:0007669"/>
    <property type="project" value="UniProtKB-KW"/>
</dbReference>
<dbReference type="Gene3D" id="3.40.50.150">
    <property type="entry name" value="Vaccinia Virus protein VP39"/>
    <property type="match status" value="1"/>
</dbReference>
<dbReference type="CDD" id="cd02440">
    <property type="entry name" value="AdoMet_MTases"/>
    <property type="match status" value="1"/>
</dbReference>
<accession>H5SV49</accession>
<gene>
    <name evidence="2" type="ORF">HGMM_OP4C114</name>
</gene>